<keyword evidence="1" id="KW-0472">Membrane</keyword>
<dbReference type="AlphaFoldDB" id="A0A1U7I011"/>
<reference evidence="2 3" key="1">
    <citation type="submission" date="2016-11" db="EMBL/GenBank/DDBJ databases">
        <title>Draft Genome Sequences of Nine Cyanobacterial Strains from Diverse Habitats.</title>
        <authorList>
            <person name="Zhu T."/>
            <person name="Hou S."/>
            <person name="Lu X."/>
            <person name="Hess W.R."/>
        </authorList>
    </citation>
    <scope>NUCLEOTIDE SEQUENCE [LARGE SCALE GENOMIC DNA]</scope>
    <source>
        <strain evidence="2 3">5.2 s.c.1</strain>
    </source>
</reference>
<comment type="caution">
    <text evidence="2">The sequence shown here is derived from an EMBL/GenBank/DDBJ whole genome shotgun (WGS) entry which is preliminary data.</text>
</comment>
<keyword evidence="1" id="KW-1133">Transmembrane helix</keyword>
<keyword evidence="3" id="KW-1185">Reference proteome</keyword>
<gene>
    <name evidence="2" type="ORF">NIES1031_01155</name>
</gene>
<accession>A0A1U7I011</accession>
<dbReference type="RefSeq" id="WP_073547707.1">
    <property type="nucleotide sequence ID" value="NZ_CAWMVK010000001.1"/>
</dbReference>
<dbReference type="Proteomes" id="UP000185984">
    <property type="component" value="Unassembled WGS sequence"/>
</dbReference>
<name>A0A1U7I011_9CHRO</name>
<evidence type="ECO:0000313" key="3">
    <source>
        <dbReference type="Proteomes" id="UP000185984"/>
    </source>
</evidence>
<dbReference type="EMBL" id="MRCC01000001">
    <property type="protein sequence ID" value="OKH29224.1"/>
    <property type="molecule type" value="Genomic_DNA"/>
</dbReference>
<dbReference type="OrthoDB" id="7064021at2"/>
<keyword evidence="1" id="KW-0812">Transmembrane</keyword>
<organism evidence="2 3">
    <name type="scientific">Chroogloeocystis siderophila 5.2 s.c.1</name>
    <dbReference type="NCBI Taxonomy" id="247279"/>
    <lineage>
        <taxon>Bacteria</taxon>
        <taxon>Bacillati</taxon>
        <taxon>Cyanobacteriota</taxon>
        <taxon>Cyanophyceae</taxon>
        <taxon>Oscillatoriophycideae</taxon>
        <taxon>Chroococcales</taxon>
        <taxon>Chroococcaceae</taxon>
        <taxon>Chroogloeocystis</taxon>
    </lineage>
</organism>
<protein>
    <submittedName>
        <fullName evidence="2">Uncharacterized protein</fullName>
    </submittedName>
</protein>
<feature type="transmembrane region" description="Helical" evidence="1">
    <location>
        <begin position="149"/>
        <end position="172"/>
    </location>
</feature>
<evidence type="ECO:0000256" key="1">
    <source>
        <dbReference type="SAM" id="Phobius"/>
    </source>
</evidence>
<sequence>MLEIVVCSLFVGSLGFQAVVLGGWMHWQQRILAHQEEEEEILTQYETKENTLIEPQSQQNGAAKQSLKDPRLVGWEFKIVRANRNVFRDSQVLQKLCQEEAESGWIMLEKLDDRRIRFKRPIALREIVKSEYLKHEPYRSHYGPSWQPLNWFAAIAVLVAMTLPAYLGYALVSRTFASSSQTQPLPAAFPPLEPTSEQ</sequence>
<evidence type="ECO:0000313" key="2">
    <source>
        <dbReference type="EMBL" id="OKH29224.1"/>
    </source>
</evidence>
<proteinExistence type="predicted"/>